<name>A0A2T9YFR3_9FUNG</name>
<comment type="caution">
    <text evidence="2">The sequence shown here is derived from an EMBL/GenBank/DDBJ whole genome shotgun (WGS) entry which is preliminary data.</text>
</comment>
<dbReference type="EMBL" id="MBFR01000217">
    <property type="protein sequence ID" value="PVU91170.1"/>
    <property type="molecule type" value="Genomic_DNA"/>
</dbReference>
<evidence type="ECO:0000256" key="1">
    <source>
        <dbReference type="SAM" id="MobiDB-lite"/>
    </source>
</evidence>
<proteinExistence type="predicted"/>
<dbReference type="AlphaFoldDB" id="A0A2T9YFR3"/>
<keyword evidence="3" id="KW-1185">Reference proteome</keyword>
<organism evidence="2 3">
    <name type="scientific">Smittium simulii</name>
    <dbReference type="NCBI Taxonomy" id="133385"/>
    <lineage>
        <taxon>Eukaryota</taxon>
        <taxon>Fungi</taxon>
        <taxon>Fungi incertae sedis</taxon>
        <taxon>Zoopagomycota</taxon>
        <taxon>Kickxellomycotina</taxon>
        <taxon>Harpellomycetes</taxon>
        <taxon>Harpellales</taxon>
        <taxon>Legeriomycetaceae</taxon>
        <taxon>Smittium</taxon>
    </lineage>
</organism>
<dbReference type="OrthoDB" id="2348824at2759"/>
<dbReference type="Proteomes" id="UP000245383">
    <property type="component" value="Unassembled WGS sequence"/>
</dbReference>
<accession>A0A2T9YFR3</accession>
<feature type="compositionally biased region" description="Polar residues" evidence="1">
    <location>
        <begin position="596"/>
        <end position="613"/>
    </location>
</feature>
<feature type="region of interest" description="Disordered" evidence="1">
    <location>
        <begin position="565"/>
        <end position="627"/>
    </location>
</feature>
<reference evidence="2 3" key="1">
    <citation type="journal article" date="2018" name="MBio">
        <title>Comparative Genomics Reveals the Core Gene Toolbox for the Fungus-Insect Symbiosis.</title>
        <authorList>
            <person name="Wang Y."/>
            <person name="Stata M."/>
            <person name="Wang W."/>
            <person name="Stajich J.E."/>
            <person name="White M.M."/>
            <person name="Moncalvo J.M."/>
        </authorList>
    </citation>
    <scope>NUCLEOTIDE SEQUENCE [LARGE SCALE GENOMIC DNA]</scope>
    <source>
        <strain evidence="2 3">SWE-8-4</strain>
    </source>
</reference>
<feature type="compositionally biased region" description="Polar residues" evidence="1">
    <location>
        <begin position="570"/>
        <end position="582"/>
    </location>
</feature>
<sequence length="627" mass="72534">MGRSNLNQKVDAILYDRNIHLAEALQTIEENVFRLSLTDKKRKELIFSCPKSSTMKCLPPSVKDTALATAKRVDSVLYNLQATLVNITRQIYLFVHQKLLNNLEIFPEDNDIVFVHNIRIFEPETGSLFDPKAFKALVTAKNATRKTFLRRHFQRRQQSAHQSYSFNGFAQAQQTQATASTAPIVKADKLPMIPRHCKERIQDTAHKSEFRQDEDFNKDKLYKLQKNMLKQPFPKSLKRYLEKTQNLIITRRTKSEINHSPPLTFNPHYYRRKINKKARDAIKNMSNIYHIKRNIRSFPSPRPASDKSEASLRKNVWEIPRIFTPNQANIKIKMEKSNMTPFQTIIIWDNDKITNYELLSPIRQAEKTTLRNLASFIGKAQEMSESFGIEKQLLEEIKIIGCHNESEQSSNSELRILETYFLQMERFIIAASINSIGPHKRQKIISSLLRSTTLQCCWLLYISIFRQYYNSSIRAEIWGTTSLKLLEVLEKLWLYCIMTNTRSQMAYVSTYISPADAQLRLTALAKLSLSTETFKRLCRIFGSFDVDLFATKQNRKLSKYYTPTIAPVETNPTDPTENSTDKNNNNNANVKGCNLVSDSGENQDIRANTNTGVKNYDRPKKRQTSIT</sequence>
<protein>
    <submittedName>
        <fullName evidence="2">Uncharacterized protein</fullName>
    </submittedName>
</protein>
<evidence type="ECO:0000313" key="3">
    <source>
        <dbReference type="Proteomes" id="UP000245383"/>
    </source>
</evidence>
<gene>
    <name evidence="2" type="ORF">BB561_004537</name>
</gene>
<evidence type="ECO:0000313" key="2">
    <source>
        <dbReference type="EMBL" id="PVU91170.1"/>
    </source>
</evidence>